<dbReference type="AlphaFoldDB" id="A0A5C4SLP4"/>
<evidence type="ECO:0000313" key="1">
    <source>
        <dbReference type="EMBL" id="TNJ44340.1"/>
    </source>
</evidence>
<dbReference type="EMBL" id="VDCS01000008">
    <property type="protein sequence ID" value="TNJ44340.1"/>
    <property type="molecule type" value="Genomic_DNA"/>
</dbReference>
<protein>
    <submittedName>
        <fullName evidence="1">Uncharacterized protein</fullName>
    </submittedName>
</protein>
<organism evidence="1 2">
    <name type="scientific">Allotamlana fucoidanivorans</name>
    <dbReference type="NCBI Taxonomy" id="2583814"/>
    <lineage>
        <taxon>Bacteria</taxon>
        <taxon>Pseudomonadati</taxon>
        <taxon>Bacteroidota</taxon>
        <taxon>Flavobacteriia</taxon>
        <taxon>Flavobacteriales</taxon>
        <taxon>Flavobacteriaceae</taxon>
        <taxon>Allotamlana</taxon>
    </lineage>
</organism>
<gene>
    <name evidence="1" type="ORF">FGF67_09635</name>
</gene>
<accession>A0A5C4SLP4</accession>
<dbReference type="Pfam" id="PF08252">
    <property type="entry name" value="Leader_CPA1"/>
    <property type="match status" value="1"/>
</dbReference>
<dbReference type="Proteomes" id="UP000308713">
    <property type="component" value="Unassembled WGS sequence"/>
</dbReference>
<sequence length="26" mass="3098">MLIFKVIIRLINSVFTSYDYISSDCR</sequence>
<reference evidence="1 2" key="1">
    <citation type="submission" date="2019-05" db="EMBL/GenBank/DDBJ databases">
        <title>Tamlana fucoidanivorans sp. nov., isolated from the surface of algae collected from Fujian province in China.</title>
        <authorList>
            <person name="Li J."/>
        </authorList>
    </citation>
    <scope>NUCLEOTIDE SEQUENCE [LARGE SCALE GENOMIC DNA]</scope>
    <source>
        <strain evidence="1 2">CW2-9</strain>
    </source>
</reference>
<dbReference type="InterPro" id="IPR013203">
    <property type="entry name" value="Leader_Arg2_CPA1"/>
</dbReference>
<proteinExistence type="predicted"/>
<comment type="caution">
    <text evidence="1">The sequence shown here is derived from an EMBL/GenBank/DDBJ whole genome shotgun (WGS) entry which is preliminary data.</text>
</comment>
<keyword evidence="2" id="KW-1185">Reference proteome</keyword>
<evidence type="ECO:0000313" key="2">
    <source>
        <dbReference type="Proteomes" id="UP000308713"/>
    </source>
</evidence>
<name>A0A5C4SLP4_9FLAO</name>